<evidence type="ECO:0000256" key="1">
    <source>
        <dbReference type="ARBA" id="ARBA00007320"/>
    </source>
</evidence>
<dbReference type="AlphaFoldDB" id="A0A7R8ZSH7"/>
<dbReference type="InterPro" id="IPR005749">
    <property type="entry name" value="Ribosomal_uL15_bac-type"/>
</dbReference>
<feature type="domain" description="Large ribosomal subunit protein uL15/eL18" evidence="6">
    <location>
        <begin position="87"/>
        <end position="166"/>
    </location>
</feature>
<dbReference type="GO" id="GO:0006412">
    <property type="term" value="P:translation"/>
    <property type="evidence" value="ECO:0007669"/>
    <property type="project" value="InterPro"/>
</dbReference>
<dbReference type="Pfam" id="PF00828">
    <property type="entry name" value="Ribosomal_L27A"/>
    <property type="match status" value="1"/>
</dbReference>
<comment type="similarity">
    <text evidence="1">Belongs to the universal ribosomal protein uL15 family.</text>
</comment>
<protein>
    <recommendedName>
        <fullName evidence="4">Large ribosomal subunit protein uL15m</fullName>
    </recommendedName>
    <alternativeName>
        <fullName evidence="5">39S ribosomal protein L15, mitochondrial</fullName>
    </alternativeName>
</protein>
<dbReference type="GO" id="GO:0005762">
    <property type="term" value="C:mitochondrial large ribosomal subunit"/>
    <property type="evidence" value="ECO:0007669"/>
    <property type="project" value="TreeGrafter"/>
</dbReference>
<dbReference type="PANTHER" id="PTHR12934">
    <property type="entry name" value="50S RIBOSOMAL PROTEIN L15"/>
    <property type="match status" value="1"/>
</dbReference>
<keyword evidence="3" id="KW-0687">Ribonucleoprotein</keyword>
<sequence length="283" mass="32764">MSRQSARSIDGLLQRMRHLPRIHEMNLTWPRWDNPDEPKYVKRPIRTSNEEKHPSRLGFDGTSSPFYLKVPSDHYYALNAARRGYPPVALRELQLWIDTGMIDPSKPIDLVTLVNTEGPSIDLELRHFGIHLTDEGMDHFKAKVHIEVQYAKEHVIAAVEKNGGSIRTAYYDLASLNAMINTDAFFRSGQPIPRRQLPPDEKTLEYYSDAKNRGYLADPEEIARERGILAQKYGYVLPKIEEKVEEKDPRQVFYGLEPGWVINIAERQILKPKSEEMKAYYRS</sequence>
<evidence type="ECO:0000259" key="6">
    <source>
        <dbReference type="Pfam" id="PF00828"/>
    </source>
</evidence>
<evidence type="ECO:0000256" key="2">
    <source>
        <dbReference type="ARBA" id="ARBA00022980"/>
    </source>
</evidence>
<accession>A0A7R8ZSH7</accession>
<dbReference type="GO" id="GO:0003735">
    <property type="term" value="F:structural constituent of ribosome"/>
    <property type="evidence" value="ECO:0007669"/>
    <property type="project" value="InterPro"/>
</dbReference>
<evidence type="ECO:0000313" key="7">
    <source>
        <dbReference type="EMBL" id="CAD7230292.1"/>
    </source>
</evidence>
<evidence type="ECO:0000256" key="4">
    <source>
        <dbReference type="ARBA" id="ARBA00035299"/>
    </source>
</evidence>
<organism evidence="7">
    <name type="scientific">Cyprideis torosa</name>
    <dbReference type="NCBI Taxonomy" id="163714"/>
    <lineage>
        <taxon>Eukaryota</taxon>
        <taxon>Metazoa</taxon>
        <taxon>Ecdysozoa</taxon>
        <taxon>Arthropoda</taxon>
        <taxon>Crustacea</taxon>
        <taxon>Oligostraca</taxon>
        <taxon>Ostracoda</taxon>
        <taxon>Podocopa</taxon>
        <taxon>Podocopida</taxon>
        <taxon>Cytherocopina</taxon>
        <taxon>Cytheroidea</taxon>
        <taxon>Cytherideidae</taxon>
        <taxon>Cyprideis</taxon>
    </lineage>
</organism>
<gene>
    <name evidence="7" type="ORF">CTOB1V02_LOCUS8153</name>
</gene>
<dbReference type="InterPro" id="IPR021131">
    <property type="entry name" value="Ribosomal_uL15/eL18"/>
</dbReference>
<keyword evidence="2" id="KW-0689">Ribosomal protein</keyword>
<name>A0A7R8ZSH7_9CRUS</name>
<dbReference type="OrthoDB" id="361383at2759"/>
<evidence type="ECO:0000256" key="3">
    <source>
        <dbReference type="ARBA" id="ARBA00023274"/>
    </source>
</evidence>
<dbReference type="PANTHER" id="PTHR12934:SF11">
    <property type="entry name" value="LARGE RIBOSOMAL SUBUNIT PROTEIN UL15M"/>
    <property type="match status" value="1"/>
</dbReference>
<proteinExistence type="inferred from homology"/>
<reference evidence="7" key="1">
    <citation type="submission" date="2020-11" db="EMBL/GenBank/DDBJ databases">
        <authorList>
            <person name="Tran Van P."/>
        </authorList>
    </citation>
    <scope>NUCLEOTIDE SEQUENCE</scope>
</reference>
<dbReference type="EMBL" id="OB662588">
    <property type="protein sequence ID" value="CAD7230292.1"/>
    <property type="molecule type" value="Genomic_DNA"/>
</dbReference>
<dbReference type="SUPFAM" id="SSF52080">
    <property type="entry name" value="Ribosomal proteins L15p and L18e"/>
    <property type="match status" value="1"/>
</dbReference>
<dbReference type="InterPro" id="IPR036227">
    <property type="entry name" value="Ribosomal_uL15/eL18_sf"/>
</dbReference>
<evidence type="ECO:0000256" key="5">
    <source>
        <dbReference type="ARBA" id="ARBA00035423"/>
    </source>
</evidence>